<dbReference type="Proteomes" id="UP001153678">
    <property type="component" value="Unassembled WGS sequence"/>
</dbReference>
<dbReference type="EMBL" id="CAMKVN010000019">
    <property type="protein sequence ID" value="CAI2161966.1"/>
    <property type="molecule type" value="Genomic_DNA"/>
</dbReference>
<protein>
    <submittedName>
        <fullName evidence="1">20058_t:CDS:1</fullName>
    </submittedName>
</protein>
<gene>
    <name evidence="1" type="ORF">FWILDA_LOCUS321</name>
</gene>
<keyword evidence="2" id="KW-1185">Reference proteome</keyword>
<accession>A0A9W4WPD1</accession>
<proteinExistence type="predicted"/>
<reference evidence="1" key="1">
    <citation type="submission" date="2022-08" db="EMBL/GenBank/DDBJ databases">
        <authorList>
            <person name="Kallberg Y."/>
            <person name="Tangrot J."/>
            <person name="Rosling A."/>
        </authorList>
    </citation>
    <scope>NUCLEOTIDE SEQUENCE</scope>
    <source>
        <strain evidence="1">Wild A</strain>
    </source>
</reference>
<sequence>FVDFLVSRLLPAITISAQEVDLRSNIEYCDVVLIENLIEIPIDEFDNSESDFATGGYCDLTKAGDALVEVDTVIGVVDCL</sequence>
<organism evidence="1 2">
    <name type="scientific">Funneliformis geosporum</name>
    <dbReference type="NCBI Taxonomy" id="1117311"/>
    <lineage>
        <taxon>Eukaryota</taxon>
        <taxon>Fungi</taxon>
        <taxon>Fungi incertae sedis</taxon>
        <taxon>Mucoromycota</taxon>
        <taxon>Glomeromycotina</taxon>
        <taxon>Glomeromycetes</taxon>
        <taxon>Glomerales</taxon>
        <taxon>Glomeraceae</taxon>
        <taxon>Funneliformis</taxon>
    </lineage>
</organism>
<dbReference type="AlphaFoldDB" id="A0A9W4WPD1"/>
<comment type="caution">
    <text evidence="1">The sequence shown here is derived from an EMBL/GenBank/DDBJ whole genome shotgun (WGS) entry which is preliminary data.</text>
</comment>
<evidence type="ECO:0000313" key="1">
    <source>
        <dbReference type="EMBL" id="CAI2161966.1"/>
    </source>
</evidence>
<evidence type="ECO:0000313" key="2">
    <source>
        <dbReference type="Proteomes" id="UP001153678"/>
    </source>
</evidence>
<feature type="non-terminal residue" evidence="1">
    <location>
        <position position="80"/>
    </location>
</feature>
<name>A0A9W4WPD1_9GLOM</name>